<dbReference type="PROSITE" id="PS50112">
    <property type="entry name" value="PAS"/>
    <property type="match status" value="1"/>
</dbReference>
<dbReference type="SMART" id="SM00267">
    <property type="entry name" value="GGDEF"/>
    <property type="match status" value="1"/>
</dbReference>
<keyword evidence="2 5" id="KW-0812">Transmembrane</keyword>
<proteinExistence type="predicted"/>
<dbReference type="EMBL" id="CP071060">
    <property type="protein sequence ID" value="QSI76748.1"/>
    <property type="molecule type" value="Genomic_DNA"/>
</dbReference>
<accession>A0ABX7M4T1</accession>
<gene>
    <name evidence="8" type="ORF">JY500_20185</name>
</gene>
<dbReference type="Pfam" id="PF13675">
    <property type="entry name" value="PilJ"/>
    <property type="match status" value="1"/>
</dbReference>
<evidence type="ECO:0000313" key="9">
    <source>
        <dbReference type="Proteomes" id="UP000663570"/>
    </source>
</evidence>
<dbReference type="SMART" id="SM00091">
    <property type="entry name" value="PAS"/>
    <property type="match status" value="1"/>
</dbReference>
<comment type="subcellular location">
    <subcellularLocation>
        <location evidence="1">Membrane</location>
        <topology evidence="1">Multi-pass membrane protein</topology>
    </subcellularLocation>
</comment>
<dbReference type="PANTHER" id="PTHR46663">
    <property type="entry name" value="DIGUANYLATE CYCLASE DGCT-RELATED"/>
    <property type="match status" value="1"/>
</dbReference>
<feature type="domain" description="PAS" evidence="6">
    <location>
        <begin position="208"/>
        <end position="262"/>
    </location>
</feature>
<dbReference type="InterPro" id="IPR029787">
    <property type="entry name" value="Nucleotide_cyclase"/>
</dbReference>
<dbReference type="PROSITE" id="PS50887">
    <property type="entry name" value="GGDEF"/>
    <property type="match status" value="1"/>
</dbReference>
<dbReference type="SUPFAM" id="SSF55073">
    <property type="entry name" value="Nucleotide cyclase"/>
    <property type="match status" value="1"/>
</dbReference>
<evidence type="ECO:0000256" key="4">
    <source>
        <dbReference type="ARBA" id="ARBA00023136"/>
    </source>
</evidence>
<dbReference type="InterPro" id="IPR000160">
    <property type="entry name" value="GGDEF_dom"/>
</dbReference>
<evidence type="ECO:0000259" key="6">
    <source>
        <dbReference type="PROSITE" id="PS50112"/>
    </source>
</evidence>
<dbReference type="RefSeq" id="WP_206254369.1">
    <property type="nucleotide sequence ID" value="NZ_CP071060.1"/>
</dbReference>
<evidence type="ECO:0000259" key="7">
    <source>
        <dbReference type="PROSITE" id="PS50887"/>
    </source>
</evidence>
<dbReference type="CDD" id="cd01949">
    <property type="entry name" value="GGDEF"/>
    <property type="match status" value="1"/>
</dbReference>
<dbReference type="Proteomes" id="UP000663570">
    <property type="component" value="Chromosome"/>
</dbReference>
<dbReference type="Gene3D" id="3.30.450.20">
    <property type="entry name" value="PAS domain"/>
    <property type="match status" value="1"/>
</dbReference>
<evidence type="ECO:0000256" key="2">
    <source>
        <dbReference type="ARBA" id="ARBA00022692"/>
    </source>
</evidence>
<dbReference type="InterPro" id="IPR035965">
    <property type="entry name" value="PAS-like_dom_sf"/>
</dbReference>
<name>A0ABX7M4T1_9RHOO</name>
<keyword evidence="9" id="KW-1185">Reference proteome</keyword>
<dbReference type="Pfam" id="PF00990">
    <property type="entry name" value="GGDEF"/>
    <property type="match status" value="1"/>
</dbReference>
<dbReference type="InterPro" id="IPR000014">
    <property type="entry name" value="PAS"/>
</dbReference>
<evidence type="ECO:0000256" key="1">
    <source>
        <dbReference type="ARBA" id="ARBA00004141"/>
    </source>
</evidence>
<dbReference type="SUPFAM" id="SSF55785">
    <property type="entry name" value="PYP-like sensor domain (PAS domain)"/>
    <property type="match status" value="1"/>
</dbReference>
<organism evidence="8 9">
    <name type="scientific">Niveibacterium microcysteis</name>
    <dbReference type="NCBI Taxonomy" id="2811415"/>
    <lineage>
        <taxon>Bacteria</taxon>
        <taxon>Pseudomonadati</taxon>
        <taxon>Pseudomonadota</taxon>
        <taxon>Betaproteobacteria</taxon>
        <taxon>Rhodocyclales</taxon>
        <taxon>Rhodocyclaceae</taxon>
        <taxon>Niveibacterium</taxon>
    </lineage>
</organism>
<reference evidence="8 9" key="1">
    <citation type="submission" date="2021-02" db="EMBL/GenBank/DDBJ databases">
        <title>Niveibacterium changnyeongensis HC41.</title>
        <authorList>
            <person name="Kang M."/>
        </authorList>
    </citation>
    <scope>NUCLEOTIDE SEQUENCE [LARGE SCALE GENOMIC DNA]</scope>
    <source>
        <strain evidence="8 9">HC41</strain>
    </source>
</reference>
<dbReference type="InterPro" id="IPR029095">
    <property type="entry name" value="NarX-like_N"/>
</dbReference>
<evidence type="ECO:0000313" key="8">
    <source>
        <dbReference type="EMBL" id="QSI76748.1"/>
    </source>
</evidence>
<dbReference type="PANTHER" id="PTHR46663:SF2">
    <property type="entry name" value="GGDEF DOMAIN-CONTAINING PROTEIN"/>
    <property type="match status" value="1"/>
</dbReference>
<sequence>MSAIAAAVALFVVLDISVLAINLWIAHELDQTSIEINLAGRQRMLSQRMTKAALKNVSAPDGSRIAASEVELLDAAVLFDETLQTFADGGELTAGDGRRIRMQAMEDPVATELVTQARTLWRPIMQTIRSLGLEGAAPARERIAQALTDHEGELLNLMNRLTTRIETVSLERTRVLRGIQTGAFVLALCNFVLVIVLLIARYRAASLRGEQLQAMIDQIAAGVCLLDARQHVTATNAAATTILGRHADEIVGRRVDHTLHEDADLWRGERADGTPFHVALSYGEVSTEQGRIPLVTLLDMSERVSAEDRLRQLALHDALTGLPNRRMLDDRLQIALAQTQRAKHKVGVAMVDLDGFKPINDRYGHAVGDSVLQAVAQRLAACARAGDTVARLGGDEFVCVFCDLDDRAELDALGARLLDALGQPLALGEVSVPLSASIGVALAPDDATSVEPLLRAADRAMYVAKNAGGRRIAHNR</sequence>
<evidence type="ECO:0000256" key="3">
    <source>
        <dbReference type="ARBA" id="ARBA00022989"/>
    </source>
</evidence>
<dbReference type="InterPro" id="IPR052163">
    <property type="entry name" value="DGC-Regulatory_Protein"/>
</dbReference>
<dbReference type="InterPro" id="IPR043128">
    <property type="entry name" value="Rev_trsase/Diguanyl_cyclase"/>
</dbReference>
<keyword evidence="3 5" id="KW-1133">Transmembrane helix</keyword>
<protein>
    <submittedName>
        <fullName evidence="8">Diguanylate cyclase</fullName>
    </submittedName>
</protein>
<feature type="transmembrane region" description="Helical" evidence="5">
    <location>
        <begin position="182"/>
        <end position="200"/>
    </location>
</feature>
<dbReference type="Gene3D" id="3.30.70.270">
    <property type="match status" value="1"/>
</dbReference>
<evidence type="ECO:0000256" key="5">
    <source>
        <dbReference type="SAM" id="Phobius"/>
    </source>
</evidence>
<dbReference type="NCBIfam" id="TIGR00254">
    <property type="entry name" value="GGDEF"/>
    <property type="match status" value="1"/>
</dbReference>
<dbReference type="Pfam" id="PF00989">
    <property type="entry name" value="PAS"/>
    <property type="match status" value="1"/>
</dbReference>
<dbReference type="InterPro" id="IPR013767">
    <property type="entry name" value="PAS_fold"/>
</dbReference>
<feature type="domain" description="GGDEF" evidence="7">
    <location>
        <begin position="344"/>
        <end position="476"/>
    </location>
</feature>
<keyword evidence="4 5" id="KW-0472">Membrane</keyword>